<dbReference type="InterPro" id="IPR050863">
    <property type="entry name" value="CenT-Element_Derived"/>
</dbReference>
<protein>
    <submittedName>
        <fullName evidence="2">CENP-B protein</fullName>
    </submittedName>
</protein>
<feature type="non-terminal residue" evidence="2">
    <location>
        <position position="174"/>
    </location>
</feature>
<gene>
    <name evidence="2" type="ORF">M421DRAFT_17805</name>
</gene>
<keyword evidence="3" id="KW-1185">Reference proteome</keyword>
<dbReference type="EMBL" id="ML979016">
    <property type="protein sequence ID" value="KAF1922764.1"/>
    <property type="molecule type" value="Genomic_DNA"/>
</dbReference>
<dbReference type="GO" id="GO:0005634">
    <property type="term" value="C:nucleus"/>
    <property type="evidence" value="ECO:0007669"/>
    <property type="project" value="TreeGrafter"/>
</dbReference>
<accession>A0A6A5R716</accession>
<dbReference type="PANTHER" id="PTHR19303">
    <property type="entry name" value="TRANSPOSON"/>
    <property type="match status" value="1"/>
</dbReference>
<evidence type="ECO:0000313" key="3">
    <source>
        <dbReference type="Proteomes" id="UP000800082"/>
    </source>
</evidence>
<dbReference type="AlphaFoldDB" id="A0A6A5R716"/>
<feature type="non-terminal residue" evidence="2">
    <location>
        <position position="1"/>
    </location>
</feature>
<dbReference type="GO" id="GO:0003677">
    <property type="term" value="F:DNA binding"/>
    <property type="evidence" value="ECO:0007669"/>
    <property type="project" value="TreeGrafter"/>
</dbReference>
<feature type="domain" description="DDE-1" evidence="1">
    <location>
        <begin position="1"/>
        <end position="136"/>
    </location>
</feature>
<dbReference type="PANTHER" id="PTHR19303:SF74">
    <property type="entry name" value="POGO TRANSPOSABLE ELEMENT WITH KRAB DOMAIN"/>
    <property type="match status" value="1"/>
</dbReference>
<dbReference type="InterPro" id="IPR004875">
    <property type="entry name" value="DDE_SF_endonuclease_dom"/>
</dbReference>
<evidence type="ECO:0000259" key="1">
    <source>
        <dbReference type="Pfam" id="PF03184"/>
    </source>
</evidence>
<dbReference type="GeneID" id="54345508"/>
<name>A0A6A5R716_9PLEO</name>
<proteinExistence type="predicted"/>
<sequence length="174" mass="19799">IYKGRVHISAWYKEADIPRNWKLSVSESGWTNNALSLKWLKHFDAHTKASQVGAVYQLLIINSHESHCLVAFQDLCREKKIITLCMPPHSSHLLQPLDVACFSPLKRLYSDEVSALACSRIHYINKETFLLAFKSAFSKAFTGENVRAGFRGARLVPHNLEVVLLKLDVRLRTP</sequence>
<dbReference type="RefSeq" id="XP_033443017.1">
    <property type="nucleotide sequence ID" value="XM_033587861.1"/>
</dbReference>
<dbReference type="OrthoDB" id="5425161at2759"/>
<organism evidence="2 3">
    <name type="scientific">Didymella exigua CBS 183.55</name>
    <dbReference type="NCBI Taxonomy" id="1150837"/>
    <lineage>
        <taxon>Eukaryota</taxon>
        <taxon>Fungi</taxon>
        <taxon>Dikarya</taxon>
        <taxon>Ascomycota</taxon>
        <taxon>Pezizomycotina</taxon>
        <taxon>Dothideomycetes</taxon>
        <taxon>Pleosporomycetidae</taxon>
        <taxon>Pleosporales</taxon>
        <taxon>Pleosporineae</taxon>
        <taxon>Didymellaceae</taxon>
        <taxon>Didymella</taxon>
    </lineage>
</organism>
<dbReference type="Proteomes" id="UP000800082">
    <property type="component" value="Unassembled WGS sequence"/>
</dbReference>
<evidence type="ECO:0000313" key="2">
    <source>
        <dbReference type="EMBL" id="KAF1922764.1"/>
    </source>
</evidence>
<dbReference type="Pfam" id="PF03184">
    <property type="entry name" value="DDE_1"/>
    <property type="match status" value="1"/>
</dbReference>
<reference evidence="2" key="1">
    <citation type="journal article" date="2020" name="Stud. Mycol.">
        <title>101 Dothideomycetes genomes: a test case for predicting lifestyles and emergence of pathogens.</title>
        <authorList>
            <person name="Haridas S."/>
            <person name="Albert R."/>
            <person name="Binder M."/>
            <person name="Bloem J."/>
            <person name="Labutti K."/>
            <person name="Salamov A."/>
            <person name="Andreopoulos B."/>
            <person name="Baker S."/>
            <person name="Barry K."/>
            <person name="Bills G."/>
            <person name="Bluhm B."/>
            <person name="Cannon C."/>
            <person name="Castanera R."/>
            <person name="Culley D."/>
            <person name="Daum C."/>
            <person name="Ezra D."/>
            <person name="Gonzalez J."/>
            <person name="Henrissat B."/>
            <person name="Kuo A."/>
            <person name="Liang C."/>
            <person name="Lipzen A."/>
            <person name="Lutzoni F."/>
            <person name="Magnuson J."/>
            <person name="Mondo S."/>
            <person name="Nolan M."/>
            <person name="Ohm R."/>
            <person name="Pangilinan J."/>
            <person name="Park H.-J."/>
            <person name="Ramirez L."/>
            <person name="Alfaro M."/>
            <person name="Sun H."/>
            <person name="Tritt A."/>
            <person name="Yoshinaga Y."/>
            <person name="Zwiers L.-H."/>
            <person name="Turgeon B."/>
            <person name="Goodwin S."/>
            <person name="Spatafora J."/>
            <person name="Crous P."/>
            <person name="Grigoriev I."/>
        </authorList>
    </citation>
    <scope>NUCLEOTIDE SEQUENCE</scope>
    <source>
        <strain evidence="2">CBS 183.55</strain>
    </source>
</reference>